<dbReference type="SMART" id="SM01294">
    <property type="entry name" value="PKS_PP_betabranch"/>
    <property type="match status" value="1"/>
</dbReference>
<dbReference type="FunFam" id="1.10.1200.10:FF:000007">
    <property type="entry name" value="Probable polyketide synthase pks17"/>
    <property type="match status" value="1"/>
</dbReference>
<dbReference type="SUPFAM" id="SSF52151">
    <property type="entry name" value="FabD/lysophospholipase-like"/>
    <property type="match status" value="1"/>
</dbReference>
<dbReference type="GO" id="GO:0031177">
    <property type="term" value="F:phosphopantetheine binding"/>
    <property type="evidence" value="ECO:0007669"/>
    <property type="project" value="InterPro"/>
</dbReference>
<dbReference type="InterPro" id="IPR057326">
    <property type="entry name" value="KR_dom"/>
</dbReference>
<dbReference type="Pfam" id="PF00550">
    <property type="entry name" value="PP-binding"/>
    <property type="match status" value="1"/>
</dbReference>
<dbReference type="Pfam" id="PF22953">
    <property type="entry name" value="SpnB_Rossmann"/>
    <property type="match status" value="1"/>
</dbReference>
<feature type="domain" description="Carrier" evidence="6">
    <location>
        <begin position="941"/>
        <end position="1016"/>
    </location>
</feature>
<dbReference type="Proteomes" id="UP000627984">
    <property type="component" value="Unassembled WGS sequence"/>
</dbReference>
<dbReference type="SMART" id="SM00826">
    <property type="entry name" value="PKS_DH"/>
    <property type="match status" value="1"/>
</dbReference>
<feature type="domain" description="PKS/mFAS DH" evidence="7">
    <location>
        <begin position="201"/>
        <end position="479"/>
    </location>
</feature>
<evidence type="ECO:0000313" key="8">
    <source>
        <dbReference type="EMBL" id="GGL01533.1"/>
    </source>
</evidence>
<dbReference type="Pfam" id="PF08659">
    <property type="entry name" value="KR"/>
    <property type="match status" value="1"/>
</dbReference>
<dbReference type="PANTHER" id="PTHR43775:SF51">
    <property type="entry name" value="INACTIVE PHENOLPHTHIOCEROL SYNTHESIS POLYKETIDE SYNTHASE TYPE I PKS1-RELATED"/>
    <property type="match status" value="1"/>
</dbReference>
<organism evidence="8 9">
    <name type="scientific">Planomonospora parontospora</name>
    <dbReference type="NCBI Taxonomy" id="58119"/>
    <lineage>
        <taxon>Bacteria</taxon>
        <taxon>Bacillati</taxon>
        <taxon>Actinomycetota</taxon>
        <taxon>Actinomycetes</taxon>
        <taxon>Streptosporangiales</taxon>
        <taxon>Streptosporangiaceae</taxon>
        <taxon>Planomonospora</taxon>
    </lineage>
</organism>
<keyword evidence="1" id="KW-0596">Phosphopantetheine</keyword>
<dbReference type="EMBL" id="BMQD01000067">
    <property type="protein sequence ID" value="GGL01533.1"/>
    <property type="molecule type" value="Genomic_DNA"/>
</dbReference>
<dbReference type="InterPro" id="IPR013968">
    <property type="entry name" value="PKS_KR"/>
</dbReference>
<evidence type="ECO:0008006" key="10">
    <source>
        <dbReference type="Google" id="ProtNLM"/>
    </source>
</evidence>
<evidence type="ECO:0000256" key="2">
    <source>
        <dbReference type="ARBA" id="ARBA00022553"/>
    </source>
</evidence>
<feature type="region of interest" description="N-terminal hotdog fold" evidence="4">
    <location>
        <begin position="201"/>
        <end position="329"/>
    </location>
</feature>
<feature type="region of interest" description="C-terminal hotdog fold" evidence="4">
    <location>
        <begin position="341"/>
        <end position="479"/>
    </location>
</feature>
<name>A0AA37F934_9ACTN</name>
<evidence type="ECO:0000256" key="4">
    <source>
        <dbReference type="PROSITE-ProRule" id="PRU01363"/>
    </source>
</evidence>
<protein>
    <recommendedName>
        <fullName evidence="10">Carrier domain-containing protein</fullName>
    </recommendedName>
</protein>
<keyword evidence="2" id="KW-0597">Phosphoprotein</keyword>
<proteinExistence type="predicted"/>
<dbReference type="GO" id="GO:0004312">
    <property type="term" value="F:fatty acid synthase activity"/>
    <property type="evidence" value="ECO:0007669"/>
    <property type="project" value="TreeGrafter"/>
</dbReference>
<dbReference type="InterPro" id="IPR014043">
    <property type="entry name" value="Acyl_transferase_dom"/>
</dbReference>
<dbReference type="InterPro" id="IPR020807">
    <property type="entry name" value="PKS_DH"/>
</dbReference>
<gene>
    <name evidence="8" type="ORF">GCM10010126_71000</name>
</gene>
<reference evidence="8" key="2">
    <citation type="submission" date="2022-09" db="EMBL/GenBank/DDBJ databases">
        <authorList>
            <person name="Sun Q."/>
            <person name="Ohkuma M."/>
        </authorList>
    </citation>
    <scope>NUCLEOTIDE SEQUENCE</scope>
    <source>
        <strain evidence="8">JCM 3093</strain>
    </source>
</reference>
<evidence type="ECO:0000256" key="1">
    <source>
        <dbReference type="ARBA" id="ARBA00022450"/>
    </source>
</evidence>
<dbReference type="InterPro" id="IPR009081">
    <property type="entry name" value="PP-bd_ACP"/>
</dbReference>
<reference evidence="8" key="1">
    <citation type="journal article" date="2014" name="Int. J. Syst. Evol. Microbiol.">
        <title>Complete genome sequence of Corynebacterium casei LMG S-19264T (=DSM 44701T), isolated from a smear-ripened cheese.</title>
        <authorList>
            <consortium name="US DOE Joint Genome Institute (JGI-PGF)"/>
            <person name="Walter F."/>
            <person name="Albersmeier A."/>
            <person name="Kalinowski J."/>
            <person name="Ruckert C."/>
        </authorList>
    </citation>
    <scope>NUCLEOTIDE SEQUENCE</scope>
    <source>
        <strain evidence="8">JCM 3093</strain>
    </source>
</reference>
<keyword evidence="3" id="KW-0808">Transferase</keyword>
<dbReference type="InterPro" id="IPR055123">
    <property type="entry name" value="SpnB-like_Rossmann"/>
</dbReference>
<dbReference type="GO" id="GO:0006633">
    <property type="term" value="P:fatty acid biosynthetic process"/>
    <property type="evidence" value="ECO:0007669"/>
    <property type="project" value="TreeGrafter"/>
</dbReference>
<dbReference type="InterPro" id="IPR006162">
    <property type="entry name" value="Ppantetheine_attach_site"/>
</dbReference>
<dbReference type="Gene3D" id="3.40.366.10">
    <property type="entry name" value="Malonyl-Coenzyme A Acyl Carrier Protein, domain 2"/>
    <property type="match status" value="1"/>
</dbReference>
<dbReference type="InterPro" id="IPR036736">
    <property type="entry name" value="ACP-like_sf"/>
</dbReference>
<dbReference type="InterPro" id="IPR049552">
    <property type="entry name" value="PKS_DH_N"/>
</dbReference>
<dbReference type="InterPro" id="IPR016035">
    <property type="entry name" value="Acyl_Trfase/lysoPLipase"/>
</dbReference>
<dbReference type="Gene3D" id="1.10.1200.10">
    <property type="entry name" value="ACP-like"/>
    <property type="match status" value="1"/>
</dbReference>
<dbReference type="Gene3D" id="3.30.70.3290">
    <property type="match status" value="1"/>
</dbReference>
<dbReference type="InterPro" id="IPR020806">
    <property type="entry name" value="PKS_PP-bd"/>
</dbReference>
<evidence type="ECO:0000256" key="5">
    <source>
        <dbReference type="SAM" id="MobiDB-lite"/>
    </source>
</evidence>
<dbReference type="InterPro" id="IPR050091">
    <property type="entry name" value="PKS_NRPS_Biosynth_Enz"/>
</dbReference>
<dbReference type="PROSITE" id="PS52019">
    <property type="entry name" value="PKS_MFAS_DH"/>
    <property type="match status" value="1"/>
</dbReference>
<evidence type="ECO:0000256" key="3">
    <source>
        <dbReference type="ARBA" id="ARBA00022679"/>
    </source>
</evidence>
<dbReference type="PANTHER" id="PTHR43775">
    <property type="entry name" value="FATTY ACID SYNTHASE"/>
    <property type="match status" value="1"/>
</dbReference>
<accession>A0AA37F934</accession>
<feature type="region of interest" description="Disordered" evidence="5">
    <location>
        <begin position="291"/>
        <end position="317"/>
    </location>
</feature>
<feature type="compositionally biased region" description="Basic and acidic residues" evidence="5">
    <location>
        <begin position="299"/>
        <end position="309"/>
    </location>
</feature>
<feature type="active site" description="Proton acceptor; for dehydratase activity" evidence="4">
    <location>
        <position position="233"/>
    </location>
</feature>
<dbReference type="SUPFAM" id="SSF47336">
    <property type="entry name" value="ACP-like"/>
    <property type="match status" value="1"/>
</dbReference>
<dbReference type="InterPro" id="IPR049900">
    <property type="entry name" value="PKS_mFAS_DH"/>
</dbReference>
<sequence>MEPVLEGFRRVAESVTYRQPEASVVAVSTVTGAPVSGGWGSAEYWVEHVRRSVRFADAVDAARGLGVSRWVEVGPDAVLTALAAQVLAADPAGGENGAGSAGDTSGTAAAAGAGSAGGASGAGSAVVGLQRRGRGEVEALLSGLGRAYAHGVGVDWARYFSGSGARRVELPTYAFQRKPYWLRARAGAGDVSAAGLSAADHPLLGAVVSLPDAEGVVLTGRLTADGDSWLGDHDLWDVPVLPAAALTELALHAGEQVDCPTLRDLTVDTPLVLPEQGALVLRVVVGGPAPDEAGTPGARRLDISSRPETGDASWTRHATGTLARTAVREEPGPVEWPPAGATVLDVSGAYAELLERGHGHGAVFQGLRAAWRRGDEIFAEVALPEEAAGEGFLLHPALLDAATHAYLLHGDRVGSLGRVSIPAEWEEVTVHAPGIVEARVRVVPGADGRVTMTLTDVTGRPVLTVGSLRFRQISRDLLPVTGGARPEALYRLDWVQAPPAASSDAAVAVLGSGDAEEYGWPVHSGLEALNDAIRAGAPVPGVVLFPCPARNPEIPSQADAPVAEVLELVRSWPEQERLASAKLVVLTSGAVAAGGIPADLAQAPVAGLVRAAAAEHPGRFALVDLDGSAESRRVLAAALAADEDEVAVRGGTVLVPRLVGTGGTGAAGSVPDLTGGTVLVTGGTEGAGALLARHLAARHGVRHLLLAGAEEPRADVLDELAALGAEVTTASADPDILNALLADIPPERPLTAVVHVAGAGDNGLLGALTGERLAETLRRGADPAWHLHRMTGGSELSAFVLVSSSAGVVYGTGQATEAAASVYLDALAGHRRSQGLPGTSLALGPWTATADPDGARLRRMERLGMPAISEAGGLDLFDAALGAGEAAVLGARFDRHALRAIGEDLPAVLRDVARVPARRSSGGGRELRERLAGLPEAERLRLLLDVVRTHAAAVLGHASADEVGPDRAYQELGFDSLAAVELRKRLGTVTGAVLPATLVFDFPTSRTTAEFIAAELAPAAADPVRPVLDEVGRLEKALAAVPRDGGSHDRITARLEALLRGWYDAQAGPAQEPAGQDYGTVTDDELFKVLDDELGIA</sequence>
<dbReference type="SUPFAM" id="SSF51735">
    <property type="entry name" value="NAD(P)-binding Rossmann-fold domains"/>
    <property type="match status" value="2"/>
</dbReference>
<dbReference type="CDD" id="cd08956">
    <property type="entry name" value="KR_3_FAS_SDR_x"/>
    <property type="match status" value="1"/>
</dbReference>
<dbReference type="Pfam" id="PF21089">
    <property type="entry name" value="PKS_DH_N"/>
    <property type="match status" value="1"/>
</dbReference>
<dbReference type="Gene3D" id="3.10.129.110">
    <property type="entry name" value="Polyketide synthase dehydratase"/>
    <property type="match status" value="1"/>
</dbReference>
<dbReference type="SMART" id="SM00823">
    <property type="entry name" value="PKS_PP"/>
    <property type="match status" value="1"/>
</dbReference>
<dbReference type="SMART" id="SM00827">
    <property type="entry name" value="PKS_AT"/>
    <property type="match status" value="1"/>
</dbReference>
<comment type="caution">
    <text evidence="8">The sequence shown here is derived from an EMBL/GenBank/DDBJ whole genome shotgun (WGS) entry which is preliminary data.</text>
</comment>
<evidence type="ECO:0000259" key="7">
    <source>
        <dbReference type="PROSITE" id="PS52019"/>
    </source>
</evidence>
<evidence type="ECO:0000259" key="6">
    <source>
        <dbReference type="PROSITE" id="PS50075"/>
    </source>
</evidence>
<dbReference type="InterPro" id="IPR042104">
    <property type="entry name" value="PKS_dehydratase_sf"/>
</dbReference>
<feature type="region of interest" description="Disordered" evidence="5">
    <location>
        <begin position="94"/>
        <end position="118"/>
    </location>
</feature>
<feature type="compositionally biased region" description="Low complexity" evidence="5">
    <location>
        <begin position="101"/>
        <end position="113"/>
    </location>
</feature>
<feature type="active site" description="Proton donor; for dehydratase activity" evidence="4">
    <location>
        <position position="400"/>
    </location>
</feature>
<dbReference type="InterPro" id="IPR036291">
    <property type="entry name" value="NAD(P)-bd_dom_sf"/>
</dbReference>
<dbReference type="PROSITE" id="PS50075">
    <property type="entry name" value="CARRIER"/>
    <property type="match status" value="1"/>
</dbReference>
<dbReference type="InterPro" id="IPR049551">
    <property type="entry name" value="PKS_DH_C"/>
</dbReference>
<dbReference type="InterPro" id="IPR001227">
    <property type="entry name" value="Ac_transferase_dom_sf"/>
</dbReference>
<dbReference type="PROSITE" id="PS00012">
    <property type="entry name" value="PHOSPHOPANTETHEINE"/>
    <property type="match status" value="1"/>
</dbReference>
<dbReference type="Gene3D" id="3.40.50.720">
    <property type="entry name" value="NAD(P)-binding Rossmann-like Domain"/>
    <property type="match status" value="1"/>
</dbReference>
<dbReference type="SMART" id="SM00822">
    <property type="entry name" value="PKS_KR"/>
    <property type="match status" value="1"/>
</dbReference>
<dbReference type="Pfam" id="PF14765">
    <property type="entry name" value="PS-DH"/>
    <property type="match status" value="1"/>
</dbReference>
<dbReference type="AlphaFoldDB" id="A0AA37F934"/>
<evidence type="ECO:0000313" key="9">
    <source>
        <dbReference type="Proteomes" id="UP000627984"/>
    </source>
</evidence>